<dbReference type="InterPro" id="IPR001757">
    <property type="entry name" value="P_typ_ATPase"/>
</dbReference>
<dbReference type="RefSeq" id="XP_022490250.1">
    <property type="nucleotide sequence ID" value="XM_022629886.1"/>
</dbReference>
<feature type="compositionally biased region" description="Low complexity" evidence="2">
    <location>
        <begin position="144"/>
        <end position="163"/>
    </location>
</feature>
<dbReference type="GO" id="GO:0043682">
    <property type="term" value="F:P-type divalent copper transporter activity"/>
    <property type="evidence" value="ECO:0007669"/>
    <property type="project" value="TreeGrafter"/>
</dbReference>
<dbReference type="InterPro" id="IPR023214">
    <property type="entry name" value="HAD_sf"/>
</dbReference>
<dbReference type="OrthoDB" id="158672at2759"/>
<feature type="region of interest" description="Disordered" evidence="2">
    <location>
        <begin position="140"/>
        <end position="163"/>
    </location>
</feature>
<sequence length="163" mass="17241">MTGDREAVALDIARHAGIMDTWHSLSPIEKVQQLQKLRAEGKIVAMVGDGINDAAALAAADVSIALQSGSSIPMASADVVLLNSSLRDIYIELSIGHHATKTMKSNVYWAYLYNAGLMPLAMGFNGWSVYDWVVAGRDGKPNETGEASKSAASSKTTTGEKGS</sequence>
<organism evidence="3 4">
    <name type="scientific">Penicillium arizonense</name>
    <dbReference type="NCBI Taxonomy" id="1835702"/>
    <lineage>
        <taxon>Eukaryota</taxon>
        <taxon>Fungi</taxon>
        <taxon>Dikarya</taxon>
        <taxon>Ascomycota</taxon>
        <taxon>Pezizomycotina</taxon>
        <taxon>Eurotiomycetes</taxon>
        <taxon>Eurotiomycetidae</taxon>
        <taxon>Eurotiales</taxon>
        <taxon>Aspergillaceae</taxon>
        <taxon>Penicillium</taxon>
    </lineage>
</organism>
<evidence type="ECO:0000256" key="2">
    <source>
        <dbReference type="SAM" id="MobiDB-lite"/>
    </source>
</evidence>
<name>A0A1F5LPG1_PENAI</name>
<proteinExistence type="predicted"/>
<dbReference type="PANTHER" id="PTHR43520:SF8">
    <property type="entry name" value="P-TYPE CU(+) TRANSPORTER"/>
    <property type="match status" value="1"/>
</dbReference>
<dbReference type="GO" id="GO:0016887">
    <property type="term" value="F:ATP hydrolysis activity"/>
    <property type="evidence" value="ECO:0007669"/>
    <property type="project" value="InterPro"/>
</dbReference>
<dbReference type="GO" id="GO:0005524">
    <property type="term" value="F:ATP binding"/>
    <property type="evidence" value="ECO:0007669"/>
    <property type="project" value="InterPro"/>
</dbReference>
<dbReference type="EMBL" id="LXJU01000005">
    <property type="protein sequence ID" value="OGE54819.1"/>
    <property type="molecule type" value="Genomic_DNA"/>
</dbReference>
<reference evidence="3 4" key="1">
    <citation type="journal article" date="2016" name="Sci. Rep.">
        <title>Penicillium arizonense, a new, genome sequenced fungal species, reveals a high chemical diversity in secreted metabolites.</title>
        <authorList>
            <person name="Grijseels S."/>
            <person name="Nielsen J.C."/>
            <person name="Randelovic M."/>
            <person name="Nielsen J."/>
            <person name="Nielsen K.F."/>
            <person name="Workman M."/>
            <person name="Frisvad J.C."/>
        </authorList>
    </citation>
    <scope>NUCLEOTIDE SEQUENCE [LARGE SCALE GENOMIC DNA]</scope>
    <source>
        <strain evidence="3 4">CBS 141311</strain>
    </source>
</reference>
<dbReference type="GO" id="GO:0055070">
    <property type="term" value="P:copper ion homeostasis"/>
    <property type="evidence" value="ECO:0007669"/>
    <property type="project" value="TreeGrafter"/>
</dbReference>
<dbReference type="InterPro" id="IPR036412">
    <property type="entry name" value="HAD-like_sf"/>
</dbReference>
<evidence type="ECO:0000256" key="1">
    <source>
        <dbReference type="ARBA" id="ARBA00022967"/>
    </source>
</evidence>
<keyword evidence="1" id="KW-1278">Translocase</keyword>
<dbReference type="GO" id="GO:0016020">
    <property type="term" value="C:membrane"/>
    <property type="evidence" value="ECO:0007669"/>
    <property type="project" value="InterPro"/>
</dbReference>
<evidence type="ECO:0000313" key="4">
    <source>
        <dbReference type="Proteomes" id="UP000177622"/>
    </source>
</evidence>
<evidence type="ECO:0008006" key="5">
    <source>
        <dbReference type="Google" id="ProtNLM"/>
    </source>
</evidence>
<keyword evidence="4" id="KW-1185">Reference proteome</keyword>
<dbReference type="PRINTS" id="PR00119">
    <property type="entry name" value="CATATPASE"/>
</dbReference>
<dbReference type="STRING" id="1835702.A0A1F5LPG1"/>
<dbReference type="PANTHER" id="PTHR43520">
    <property type="entry name" value="ATP7, ISOFORM B"/>
    <property type="match status" value="1"/>
</dbReference>
<evidence type="ECO:0000313" key="3">
    <source>
        <dbReference type="EMBL" id="OGE54819.1"/>
    </source>
</evidence>
<dbReference type="NCBIfam" id="TIGR01494">
    <property type="entry name" value="ATPase_P-type"/>
    <property type="match status" value="1"/>
</dbReference>
<dbReference type="SUPFAM" id="SSF56784">
    <property type="entry name" value="HAD-like"/>
    <property type="match status" value="1"/>
</dbReference>
<dbReference type="GO" id="GO:0005507">
    <property type="term" value="F:copper ion binding"/>
    <property type="evidence" value="ECO:0007669"/>
    <property type="project" value="TreeGrafter"/>
</dbReference>
<accession>A0A1F5LPG1</accession>
<dbReference type="Gene3D" id="3.40.50.1000">
    <property type="entry name" value="HAD superfamily/HAD-like"/>
    <property type="match status" value="1"/>
</dbReference>
<dbReference type="AlphaFoldDB" id="A0A1F5LPG1"/>
<gene>
    <name evidence="3" type="ORF">PENARI_c005G08159</name>
</gene>
<protein>
    <recommendedName>
        <fullName evidence="5">Cation-transporting P-type ATPase C-terminal domain-containing protein</fullName>
    </recommendedName>
</protein>
<comment type="caution">
    <text evidence="3">The sequence shown here is derived from an EMBL/GenBank/DDBJ whole genome shotgun (WGS) entry which is preliminary data.</text>
</comment>
<dbReference type="Proteomes" id="UP000177622">
    <property type="component" value="Unassembled WGS sequence"/>
</dbReference>
<dbReference type="Pfam" id="PF00702">
    <property type="entry name" value="Hydrolase"/>
    <property type="match status" value="1"/>
</dbReference>
<dbReference type="GeneID" id="34574620"/>